<dbReference type="Gene3D" id="3.40.50.150">
    <property type="entry name" value="Vaccinia Virus protein VP39"/>
    <property type="match status" value="2"/>
</dbReference>
<evidence type="ECO:0000256" key="1">
    <source>
        <dbReference type="ARBA" id="ARBA00022603"/>
    </source>
</evidence>
<accession>A0A921Q2A6</accession>
<dbReference type="Proteomes" id="UP000807115">
    <property type="component" value="Chromosome 10"/>
</dbReference>
<dbReference type="InterPro" id="IPR002935">
    <property type="entry name" value="SAM_O-MeTrfase"/>
</dbReference>
<dbReference type="InterPro" id="IPR029063">
    <property type="entry name" value="SAM-dependent_MTases_sf"/>
</dbReference>
<dbReference type="InterPro" id="IPR050362">
    <property type="entry name" value="Cation-dep_OMT"/>
</dbReference>
<evidence type="ECO:0000256" key="5">
    <source>
        <dbReference type="SAM" id="MobiDB-lite"/>
    </source>
</evidence>
<dbReference type="GO" id="GO:0008171">
    <property type="term" value="F:O-methyltransferase activity"/>
    <property type="evidence" value="ECO:0007669"/>
    <property type="project" value="InterPro"/>
</dbReference>
<gene>
    <name evidence="6" type="ORF">BDA96_10G061300</name>
</gene>
<proteinExistence type="inferred from homology"/>
<feature type="region of interest" description="Disordered" evidence="5">
    <location>
        <begin position="1"/>
        <end position="34"/>
    </location>
</feature>
<comment type="caution">
    <text evidence="6">The sequence shown here is derived from an EMBL/GenBank/DDBJ whole genome shotgun (WGS) entry which is preliminary data.</text>
</comment>
<feature type="compositionally biased region" description="Basic and acidic residues" evidence="5">
    <location>
        <begin position="25"/>
        <end position="34"/>
    </location>
</feature>
<keyword evidence="2" id="KW-0808">Transferase</keyword>
<organism evidence="6 7">
    <name type="scientific">Sorghum bicolor</name>
    <name type="common">Sorghum</name>
    <name type="synonym">Sorghum vulgare</name>
    <dbReference type="NCBI Taxonomy" id="4558"/>
    <lineage>
        <taxon>Eukaryota</taxon>
        <taxon>Viridiplantae</taxon>
        <taxon>Streptophyta</taxon>
        <taxon>Embryophyta</taxon>
        <taxon>Tracheophyta</taxon>
        <taxon>Spermatophyta</taxon>
        <taxon>Magnoliopsida</taxon>
        <taxon>Liliopsida</taxon>
        <taxon>Poales</taxon>
        <taxon>Poaceae</taxon>
        <taxon>PACMAD clade</taxon>
        <taxon>Panicoideae</taxon>
        <taxon>Andropogonodae</taxon>
        <taxon>Andropogoneae</taxon>
        <taxon>Sorghinae</taxon>
        <taxon>Sorghum</taxon>
    </lineage>
</organism>
<keyword evidence="3" id="KW-0949">S-adenosyl-L-methionine</keyword>
<reference evidence="6" key="1">
    <citation type="journal article" date="2019" name="BMC Genomics">
        <title>A new reference genome for Sorghum bicolor reveals high levels of sequence similarity between sweet and grain genotypes: implications for the genetics of sugar metabolism.</title>
        <authorList>
            <person name="Cooper E.A."/>
            <person name="Brenton Z.W."/>
            <person name="Flinn B.S."/>
            <person name="Jenkins J."/>
            <person name="Shu S."/>
            <person name="Flowers D."/>
            <person name="Luo F."/>
            <person name="Wang Y."/>
            <person name="Xia P."/>
            <person name="Barry K."/>
            <person name="Daum C."/>
            <person name="Lipzen A."/>
            <person name="Yoshinaga Y."/>
            <person name="Schmutz J."/>
            <person name="Saski C."/>
            <person name="Vermerris W."/>
            <person name="Kresovich S."/>
        </authorList>
    </citation>
    <scope>NUCLEOTIDE SEQUENCE</scope>
</reference>
<comment type="similarity">
    <text evidence="4">Belongs to the class I-like SAM-binding methyltransferase superfamily. Cation-dependent O-methyltransferase family.</text>
</comment>
<dbReference type="PANTHER" id="PTHR10509:SF81">
    <property type="entry name" value="CAFFEOYL-COA O-METHYLTRANSFERASE 1"/>
    <property type="match status" value="1"/>
</dbReference>
<evidence type="ECO:0000256" key="2">
    <source>
        <dbReference type="ARBA" id="ARBA00022679"/>
    </source>
</evidence>
<protein>
    <recommendedName>
        <fullName evidence="8">Caffeoyl-CoA O-methyltransferase</fullName>
    </recommendedName>
</protein>
<dbReference type="SUPFAM" id="SSF53335">
    <property type="entry name" value="S-adenosyl-L-methionine-dependent methyltransferases"/>
    <property type="match status" value="1"/>
</dbReference>
<evidence type="ECO:0008006" key="8">
    <source>
        <dbReference type="Google" id="ProtNLM"/>
    </source>
</evidence>
<evidence type="ECO:0000256" key="4">
    <source>
        <dbReference type="ARBA" id="ARBA00023453"/>
    </source>
</evidence>
<dbReference type="PROSITE" id="PS51682">
    <property type="entry name" value="SAM_OMT_I"/>
    <property type="match status" value="1"/>
</dbReference>
<keyword evidence="1" id="KW-0489">Methyltransferase</keyword>
<evidence type="ECO:0000256" key="3">
    <source>
        <dbReference type="ARBA" id="ARBA00022691"/>
    </source>
</evidence>
<dbReference type="EMBL" id="CM027689">
    <property type="protein sequence ID" value="KAG0512975.1"/>
    <property type="molecule type" value="Genomic_DNA"/>
</dbReference>
<dbReference type="GO" id="GO:0032259">
    <property type="term" value="P:methylation"/>
    <property type="evidence" value="ECO:0007669"/>
    <property type="project" value="UniProtKB-KW"/>
</dbReference>
<sequence length="235" mass="26411">MATTATEAAKAAPAEQANGNANGEQKTRHSEVGHKSLLKSDDLYQYILDTSVYPREPESMKELREITAKHPWNLMTTSADEGQFLNMLIKLIGAKKTMEINRENYELGLPCIEKAGVAHKIDFREGPALPVLDDLIADEKNHGSFDFVFVDADKDNYLNYHDRLLKLVKLGGLIGYDNTLWNGSVVLPDDAPMRKYIRFYRDFVLVLNKALAADERVEICQLPVGDGVTLCRRVK</sequence>
<dbReference type="PANTHER" id="PTHR10509">
    <property type="entry name" value="O-METHYLTRANSFERASE-RELATED"/>
    <property type="match status" value="1"/>
</dbReference>
<dbReference type="AlphaFoldDB" id="A0A921Q2A6"/>
<evidence type="ECO:0000313" key="7">
    <source>
        <dbReference type="Proteomes" id="UP000807115"/>
    </source>
</evidence>
<feature type="compositionally biased region" description="Low complexity" evidence="5">
    <location>
        <begin position="1"/>
        <end position="24"/>
    </location>
</feature>
<reference evidence="6" key="2">
    <citation type="submission" date="2020-10" db="EMBL/GenBank/DDBJ databases">
        <authorList>
            <person name="Cooper E.A."/>
            <person name="Brenton Z.W."/>
            <person name="Flinn B.S."/>
            <person name="Jenkins J."/>
            <person name="Shu S."/>
            <person name="Flowers D."/>
            <person name="Luo F."/>
            <person name="Wang Y."/>
            <person name="Xia P."/>
            <person name="Barry K."/>
            <person name="Daum C."/>
            <person name="Lipzen A."/>
            <person name="Yoshinaga Y."/>
            <person name="Schmutz J."/>
            <person name="Saski C."/>
            <person name="Vermerris W."/>
            <person name="Kresovich S."/>
        </authorList>
    </citation>
    <scope>NUCLEOTIDE SEQUENCE</scope>
</reference>
<dbReference type="Pfam" id="PF01596">
    <property type="entry name" value="Methyltransf_3"/>
    <property type="match status" value="1"/>
</dbReference>
<name>A0A921Q2A6_SORBI</name>
<evidence type="ECO:0000313" key="6">
    <source>
        <dbReference type="EMBL" id="KAG0512975.1"/>
    </source>
</evidence>